<organism evidence="1 2">
    <name type="scientific">Rhizobium lusitanum</name>
    <dbReference type="NCBI Taxonomy" id="293958"/>
    <lineage>
        <taxon>Bacteria</taxon>
        <taxon>Pseudomonadati</taxon>
        <taxon>Pseudomonadota</taxon>
        <taxon>Alphaproteobacteria</taxon>
        <taxon>Hyphomicrobiales</taxon>
        <taxon>Rhizobiaceae</taxon>
        <taxon>Rhizobium/Agrobacterium group</taxon>
        <taxon>Rhizobium</taxon>
    </lineage>
</organism>
<name>A0A6L9UA35_9HYPH</name>
<dbReference type="Proteomes" id="UP000483035">
    <property type="component" value="Unassembled WGS sequence"/>
</dbReference>
<evidence type="ECO:0008006" key="3">
    <source>
        <dbReference type="Google" id="ProtNLM"/>
    </source>
</evidence>
<evidence type="ECO:0000313" key="1">
    <source>
        <dbReference type="EMBL" id="NEI70970.1"/>
    </source>
</evidence>
<evidence type="ECO:0000313" key="2">
    <source>
        <dbReference type="Proteomes" id="UP000483035"/>
    </source>
</evidence>
<reference evidence="1 2" key="1">
    <citation type="submission" date="2019-12" db="EMBL/GenBank/DDBJ databases">
        <title>Rhizobium genotypes associated with high levels of biological nitrogen fixation by grain legumes in a temperate-maritime cropping system.</title>
        <authorList>
            <person name="Maluk M."/>
            <person name="Francesc Ferrando Molina F."/>
            <person name="Lopez Del Egido L."/>
            <person name="Lafos M."/>
            <person name="Langarica-Fuentes A."/>
            <person name="Gebre Yohannes G."/>
            <person name="Young M.W."/>
            <person name="Martin P."/>
            <person name="Gantlett R."/>
            <person name="Kenicer G."/>
            <person name="Hawes C."/>
            <person name="Begg G.S."/>
            <person name="Quilliam R.S."/>
            <person name="Squire G.R."/>
            <person name="Poole P.S."/>
            <person name="Young P.W."/>
            <person name="Iannetta P.M."/>
            <person name="James E.K."/>
        </authorList>
    </citation>
    <scope>NUCLEOTIDE SEQUENCE [LARGE SCALE GENOMIC DNA]</scope>
    <source>
        <strain evidence="1 2">JHI1118</strain>
    </source>
</reference>
<gene>
    <name evidence="1" type="ORF">GR212_15405</name>
</gene>
<dbReference type="RefSeq" id="WP_163987456.1">
    <property type="nucleotide sequence ID" value="NZ_WUEY01000006.1"/>
</dbReference>
<proteinExistence type="predicted"/>
<accession>A0A6L9UA35</accession>
<protein>
    <recommendedName>
        <fullName evidence="3">Norphogenetic protein</fullName>
    </recommendedName>
</protein>
<sequence>MEAKAFTDHPAVVVAGGPSVTVNEIRTIGIARAADRCRVIAVNDAIYPCWFADWLHAADRRWWLEHAGVPAFTGCKTSLEPVSYSDVKMLRVTGVEGFDPRPCCIRSGGNSGYQAVHLAAQLGARKIIILGLDYTDDGARSHWFGHHRPGMDKQSDVRQWRIRLRELTHLLNGMGVEILNAGMKSTLTWLPRVDLGQEL</sequence>
<dbReference type="AlphaFoldDB" id="A0A6L9UA35"/>
<dbReference type="EMBL" id="WUEY01000006">
    <property type="protein sequence ID" value="NEI70970.1"/>
    <property type="molecule type" value="Genomic_DNA"/>
</dbReference>
<comment type="caution">
    <text evidence="1">The sequence shown here is derived from an EMBL/GenBank/DDBJ whole genome shotgun (WGS) entry which is preliminary data.</text>
</comment>